<proteinExistence type="predicted"/>
<organism evidence="2">
    <name type="scientific">Ixodes ricinus</name>
    <name type="common">Common tick</name>
    <name type="synonym">Acarus ricinus</name>
    <dbReference type="NCBI Taxonomy" id="34613"/>
    <lineage>
        <taxon>Eukaryota</taxon>
        <taxon>Metazoa</taxon>
        <taxon>Ecdysozoa</taxon>
        <taxon>Arthropoda</taxon>
        <taxon>Chelicerata</taxon>
        <taxon>Arachnida</taxon>
        <taxon>Acari</taxon>
        <taxon>Parasitiformes</taxon>
        <taxon>Ixodida</taxon>
        <taxon>Ixodoidea</taxon>
        <taxon>Ixodidae</taxon>
        <taxon>Ixodinae</taxon>
        <taxon>Ixodes</taxon>
    </lineage>
</organism>
<dbReference type="EMBL" id="GIFC01004571">
    <property type="protein sequence ID" value="MXU86654.1"/>
    <property type="molecule type" value="Transcribed_RNA"/>
</dbReference>
<evidence type="ECO:0000256" key="1">
    <source>
        <dbReference type="SAM" id="MobiDB-lite"/>
    </source>
</evidence>
<evidence type="ECO:0000313" key="2">
    <source>
        <dbReference type="EMBL" id="MXU86654.1"/>
    </source>
</evidence>
<name>A0A6B0UC03_IXORI</name>
<feature type="region of interest" description="Disordered" evidence="1">
    <location>
        <begin position="70"/>
        <end position="92"/>
    </location>
</feature>
<reference evidence="2" key="1">
    <citation type="submission" date="2019-12" db="EMBL/GenBank/DDBJ databases">
        <title>An insight into the sialome of adult female Ixodes ricinus ticks feeding for 6 days.</title>
        <authorList>
            <person name="Perner J."/>
            <person name="Ribeiro J.M.C."/>
        </authorList>
    </citation>
    <scope>NUCLEOTIDE SEQUENCE</scope>
    <source>
        <strain evidence="2">Semi-engorged</strain>
        <tissue evidence="2">Salivary glands</tissue>
    </source>
</reference>
<protein>
    <submittedName>
        <fullName evidence="2">Putative secreted protein</fullName>
    </submittedName>
</protein>
<dbReference type="AlphaFoldDB" id="A0A6B0UC03"/>
<accession>A0A6B0UC03</accession>
<sequence>MPAEVVLAAVAPAATVPVVPVAAGPVAATVAVAVQCAVPWARAVLPVSSPEQFQRDPPACRRCAVAPSGAAADPQRRPRSCSCCRATGSTPW</sequence>